<keyword evidence="2" id="KW-1185">Reference proteome</keyword>
<evidence type="ECO:0000313" key="2">
    <source>
        <dbReference type="Proteomes" id="UP001054252"/>
    </source>
</evidence>
<protein>
    <submittedName>
        <fullName evidence="1">Uncharacterized protein</fullName>
    </submittedName>
</protein>
<organism evidence="1 2">
    <name type="scientific">Rubroshorea leprosula</name>
    <dbReference type="NCBI Taxonomy" id="152421"/>
    <lineage>
        <taxon>Eukaryota</taxon>
        <taxon>Viridiplantae</taxon>
        <taxon>Streptophyta</taxon>
        <taxon>Embryophyta</taxon>
        <taxon>Tracheophyta</taxon>
        <taxon>Spermatophyta</taxon>
        <taxon>Magnoliopsida</taxon>
        <taxon>eudicotyledons</taxon>
        <taxon>Gunneridae</taxon>
        <taxon>Pentapetalae</taxon>
        <taxon>rosids</taxon>
        <taxon>malvids</taxon>
        <taxon>Malvales</taxon>
        <taxon>Dipterocarpaceae</taxon>
        <taxon>Rubroshorea</taxon>
    </lineage>
</organism>
<comment type="caution">
    <text evidence="1">The sequence shown here is derived from an EMBL/GenBank/DDBJ whole genome shotgun (WGS) entry which is preliminary data.</text>
</comment>
<proteinExistence type="predicted"/>
<dbReference type="EMBL" id="BPVZ01000503">
    <property type="protein sequence ID" value="GKV51483.1"/>
    <property type="molecule type" value="Genomic_DNA"/>
</dbReference>
<evidence type="ECO:0000313" key="1">
    <source>
        <dbReference type="EMBL" id="GKV51483.1"/>
    </source>
</evidence>
<dbReference type="GO" id="GO:0009507">
    <property type="term" value="C:chloroplast"/>
    <property type="evidence" value="ECO:0007669"/>
    <property type="project" value="TreeGrafter"/>
</dbReference>
<name>A0AAV5MRL8_9ROSI</name>
<dbReference type="AlphaFoldDB" id="A0AAV5MRL8"/>
<dbReference type="PANTHER" id="PTHR36796">
    <property type="entry name" value="PROTEIN KINASE SUPERFAMILY PROTEIN"/>
    <property type="match status" value="1"/>
</dbReference>
<sequence>MLFVAPDCFLFSSSSSSLLFPFSLKPKAILLKRTNANLASRTGVTRLCRASLITNPDSFEVGRLIGSYGFMNVTSYAGFQSGADLEFSSPGQLRVQDVGEGSVKISSPFAGFMKEE</sequence>
<dbReference type="PANTHER" id="PTHR36796:SF1">
    <property type="entry name" value="PROTEIN KINASE SUPERFAMILY PROTEIN"/>
    <property type="match status" value="1"/>
</dbReference>
<gene>
    <name evidence="1" type="ORF">SLEP1_g58134</name>
</gene>
<reference evidence="1 2" key="1">
    <citation type="journal article" date="2021" name="Commun. Biol.">
        <title>The genome of Shorea leprosula (Dipterocarpaceae) highlights the ecological relevance of drought in aseasonal tropical rainforests.</title>
        <authorList>
            <person name="Ng K.K.S."/>
            <person name="Kobayashi M.J."/>
            <person name="Fawcett J.A."/>
            <person name="Hatakeyama M."/>
            <person name="Paape T."/>
            <person name="Ng C.H."/>
            <person name="Ang C.C."/>
            <person name="Tnah L.H."/>
            <person name="Lee C.T."/>
            <person name="Nishiyama T."/>
            <person name="Sese J."/>
            <person name="O'Brien M.J."/>
            <person name="Copetti D."/>
            <person name="Mohd Noor M.I."/>
            <person name="Ong R.C."/>
            <person name="Putra M."/>
            <person name="Sireger I.Z."/>
            <person name="Indrioko S."/>
            <person name="Kosugi Y."/>
            <person name="Izuno A."/>
            <person name="Isagi Y."/>
            <person name="Lee S.L."/>
            <person name="Shimizu K.K."/>
        </authorList>
    </citation>
    <scope>NUCLEOTIDE SEQUENCE [LARGE SCALE GENOMIC DNA]</scope>
    <source>
        <strain evidence="1">214</strain>
    </source>
</reference>
<dbReference type="Proteomes" id="UP001054252">
    <property type="component" value="Unassembled WGS sequence"/>
</dbReference>
<accession>A0AAV5MRL8</accession>